<dbReference type="InterPro" id="IPR003661">
    <property type="entry name" value="HisK_dim/P_dom"/>
</dbReference>
<dbReference type="InterPro" id="IPR036890">
    <property type="entry name" value="HATPase_C_sf"/>
</dbReference>
<comment type="catalytic activity">
    <reaction evidence="1">
        <text>ATP + protein L-histidine = ADP + protein N-phospho-L-histidine.</text>
        <dbReference type="EC" id="2.7.13.3"/>
    </reaction>
</comment>
<evidence type="ECO:0000256" key="4">
    <source>
        <dbReference type="ARBA" id="ARBA00022553"/>
    </source>
</evidence>
<feature type="domain" description="Histidine kinase" evidence="8">
    <location>
        <begin position="321"/>
        <end position="537"/>
    </location>
</feature>
<keyword evidence="9" id="KW-0547">Nucleotide-binding</keyword>
<dbReference type="PANTHER" id="PTHR43547">
    <property type="entry name" value="TWO-COMPONENT HISTIDINE KINASE"/>
    <property type="match status" value="1"/>
</dbReference>
<dbReference type="Gene3D" id="1.10.287.130">
    <property type="match status" value="1"/>
</dbReference>
<dbReference type="EMBL" id="JBHSRJ010000009">
    <property type="protein sequence ID" value="MFC6045303.1"/>
    <property type="molecule type" value="Genomic_DNA"/>
</dbReference>
<evidence type="ECO:0000256" key="3">
    <source>
        <dbReference type="ARBA" id="ARBA00012438"/>
    </source>
</evidence>
<keyword evidence="10" id="KW-1185">Reference proteome</keyword>
<dbReference type="InterPro" id="IPR036097">
    <property type="entry name" value="HisK_dim/P_sf"/>
</dbReference>
<dbReference type="CDD" id="cd00082">
    <property type="entry name" value="HisKA"/>
    <property type="match status" value="1"/>
</dbReference>
<dbReference type="EC" id="2.7.13.3" evidence="3"/>
<keyword evidence="5" id="KW-0808">Transferase</keyword>
<dbReference type="CDD" id="cd00075">
    <property type="entry name" value="HATPase"/>
    <property type="match status" value="1"/>
</dbReference>
<dbReference type="Proteomes" id="UP001596135">
    <property type="component" value="Unassembled WGS sequence"/>
</dbReference>
<dbReference type="InterPro" id="IPR013656">
    <property type="entry name" value="PAS_4"/>
</dbReference>
<organism evidence="9 10">
    <name type="scientific">Nocardioides hankookensis</name>
    <dbReference type="NCBI Taxonomy" id="443157"/>
    <lineage>
        <taxon>Bacteria</taxon>
        <taxon>Bacillati</taxon>
        <taxon>Actinomycetota</taxon>
        <taxon>Actinomycetes</taxon>
        <taxon>Propionibacteriales</taxon>
        <taxon>Nocardioidaceae</taxon>
        <taxon>Nocardioides</taxon>
    </lineage>
</organism>
<dbReference type="Gene3D" id="3.30.450.20">
    <property type="entry name" value="PAS domain"/>
    <property type="match status" value="1"/>
</dbReference>
<dbReference type="InterPro" id="IPR004358">
    <property type="entry name" value="Sig_transdc_His_kin-like_C"/>
</dbReference>
<evidence type="ECO:0000256" key="1">
    <source>
        <dbReference type="ARBA" id="ARBA00000085"/>
    </source>
</evidence>
<proteinExistence type="predicted"/>
<dbReference type="GO" id="GO:0005524">
    <property type="term" value="F:ATP binding"/>
    <property type="evidence" value="ECO:0007669"/>
    <property type="project" value="UniProtKB-KW"/>
</dbReference>
<evidence type="ECO:0000256" key="5">
    <source>
        <dbReference type="ARBA" id="ARBA00022777"/>
    </source>
</evidence>
<sequence length="542" mass="57188">MVHAVGAAFWRLVWLRGEPDPRILQLGFTVLLAVEAGLRVLGGVPVAPDSWVVRALLLSVLLTVLSWCVPGSRRRTSISAIAILDIGVVGVALLTNEDGGLGLLVVLPALWLGRRYGEWGALVSVVACLVLVTVPGLGYHGAHGVALTYLVMIPLIAGVSSLAISAGLEVARSAQARAERGEAELKAHQHTSQAIFDAAGVGLMLLGRDGRLLAMNQQYGEFVSLSLPDGAGLEWPGHCFAADGVTPLRADEVPSSRAARGEEFDDFLMWSGDDPRTRRAVSVTARHAENESGAFIGAALAGTDVTDLMRAMAVKDEFIGLVSHELRTPLTSIYGYVSMLHERDDLPEIALKQLGVVARSADRLRILVDDLLEAAQVTSNGLSLDPAPLDLASIVAEAIASARPHAAGAGIALGAELPTQVGLVGDQVRLAQVVDNLVSNAIKYTPRGGSVHVTLDERADAVELVVRDTGMGIAPDDLEQVFNRFFRTQQAADQAIRGVGLGLAITKQIIEGHGGAIQVASELGRGSEFRVVLPVEVVRLAS</sequence>
<dbReference type="SMART" id="SM00387">
    <property type="entry name" value="HATPase_c"/>
    <property type="match status" value="1"/>
</dbReference>
<dbReference type="SUPFAM" id="SSF55874">
    <property type="entry name" value="ATPase domain of HSP90 chaperone/DNA topoisomerase II/histidine kinase"/>
    <property type="match status" value="1"/>
</dbReference>
<dbReference type="SMART" id="SM00388">
    <property type="entry name" value="HisKA"/>
    <property type="match status" value="1"/>
</dbReference>
<dbReference type="RefSeq" id="WP_379158270.1">
    <property type="nucleotide sequence ID" value="NZ_JBHSRJ010000009.1"/>
</dbReference>
<evidence type="ECO:0000256" key="6">
    <source>
        <dbReference type="ARBA" id="ARBA00023012"/>
    </source>
</evidence>
<evidence type="ECO:0000256" key="7">
    <source>
        <dbReference type="SAM" id="Phobius"/>
    </source>
</evidence>
<evidence type="ECO:0000259" key="8">
    <source>
        <dbReference type="PROSITE" id="PS50109"/>
    </source>
</evidence>
<dbReference type="SUPFAM" id="SSF47384">
    <property type="entry name" value="Homodimeric domain of signal transducing histidine kinase"/>
    <property type="match status" value="1"/>
</dbReference>
<dbReference type="PROSITE" id="PS50109">
    <property type="entry name" value="HIS_KIN"/>
    <property type="match status" value="1"/>
</dbReference>
<feature type="transmembrane region" description="Helical" evidence="7">
    <location>
        <begin position="116"/>
        <end position="134"/>
    </location>
</feature>
<dbReference type="Gene3D" id="3.30.565.10">
    <property type="entry name" value="Histidine kinase-like ATPase, C-terminal domain"/>
    <property type="match status" value="1"/>
</dbReference>
<protein>
    <recommendedName>
        <fullName evidence="3">histidine kinase</fullName>
        <ecNumber evidence="3">2.7.13.3</ecNumber>
    </recommendedName>
</protein>
<keyword evidence="7" id="KW-0812">Transmembrane</keyword>
<feature type="transmembrane region" description="Helical" evidence="7">
    <location>
        <begin position="51"/>
        <end position="69"/>
    </location>
</feature>
<dbReference type="SUPFAM" id="SSF55785">
    <property type="entry name" value="PYP-like sensor domain (PAS domain)"/>
    <property type="match status" value="1"/>
</dbReference>
<gene>
    <name evidence="9" type="ORF">ACFPYL_19620</name>
</gene>
<dbReference type="InterPro" id="IPR003594">
    <property type="entry name" value="HATPase_dom"/>
</dbReference>
<comment type="subcellular location">
    <subcellularLocation>
        <location evidence="2">Cell membrane</location>
    </subcellularLocation>
</comment>
<evidence type="ECO:0000256" key="2">
    <source>
        <dbReference type="ARBA" id="ARBA00004236"/>
    </source>
</evidence>
<keyword evidence="7" id="KW-1133">Transmembrane helix</keyword>
<feature type="transmembrane region" description="Helical" evidence="7">
    <location>
        <begin position="146"/>
        <end position="168"/>
    </location>
</feature>
<name>A0ABW1LQA7_9ACTN</name>
<dbReference type="PANTHER" id="PTHR43547:SF2">
    <property type="entry name" value="HYBRID SIGNAL TRANSDUCTION HISTIDINE KINASE C"/>
    <property type="match status" value="1"/>
</dbReference>
<keyword evidence="9" id="KW-0067">ATP-binding</keyword>
<dbReference type="Pfam" id="PF00512">
    <property type="entry name" value="HisKA"/>
    <property type="match status" value="1"/>
</dbReference>
<reference evidence="10" key="1">
    <citation type="journal article" date="2019" name="Int. J. Syst. Evol. Microbiol.">
        <title>The Global Catalogue of Microorganisms (GCM) 10K type strain sequencing project: providing services to taxonomists for standard genome sequencing and annotation.</title>
        <authorList>
            <consortium name="The Broad Institute Genomics Platform"/>
            <consortium name="The Broad Institute Genome Sequencing Center for Infectious Disease"/>
            <person name="Wu L."/>
            <person name="Ma J."/>
        </authorList>
    </citation>
    <scope>NUCLEOTIDE SEQUENCE [LARGE SCALE GENOMIC DNA]</scope>
    <source>
        <strain evidence="10">CCUG 54522</strain>
    </source>
</reference>
<evidence type="ECO:0000313" key="9">
    <source>
        <dbReference type="EMBL" id="MFC6045303.1"/>
    </source>
</evidence>
<evidence type="ECO:0000313" key="10">
    <source>
        <dbReference type="Proteomes" id="UP001596135"/>
    </source>
</evidence>
<dbReference type="InterPro" id="IPR035965">
    <property type="entry name" value="PAS-like_dom_sf"/>
</dbReference>
<accession>A0ABW1LQA7</accession>
<keyword evidence="7" id="KW-0472">Membrane</keyword>
<dbReference type="Pfam" id="PF08448">
    <property type="entry name" value="PAS_4"/>
    <property type="match status" value="1"/>
</dbReference>
<feature type="transmembrane region" description="Helical" evidence="7">
    <location>
        <begin position="76"/>
        <end position="96"/>
    </location>
</feature>
<dbReference type="PRINTS" id="PR00344">
    <property type="entry name" value="BCTRLSENSOR"/>
</dbReference>
<keyword evidence="4" id="KW-0597">Phosphoprotein</keyword>
<dbReference type="InterPro" id="IPR005467">
    <property type="entry name" value="His_kinase_dom"/>
</dbReference>
<comment type="caution">
    <text evidence="9">The sequence shown here is derived from an EMBL/GenBank/DDBJ whole genome shotgun (WGS) entry which is preliminary data.</text>
</comment>
<keyword evidence="6" id="KW-0902">Two-component regulatory system</keyword>
<keyword evidence="5" id="KW-0418">Kinase</keyword>
<dbReference type="Pfam" id="PF02518">
    <property type="entry name" value="HATPase_c"/>
    <property type="match status" value="1"/>
</dbReference>